<comment type="caution">
    <text evidence="1">The sequence shown here is derived from an EMBL/GenBank/DDBJ whole genome shotgun (WGS) entry which is preliminary data.</text>
</comment>
<evidence type="ECO:0000313" key="2">
    <source>
        <dbReference type="Proteomes" id="UP000499080"/>
    </source>
</evidence>
<proteinExistence type="predicted"/>
<accession>A0A4Y2EYH3</accession>
<organism evidence="1 2">
    <name type="scientific">Araneus ventricosus</name>
    <name type="common">Orbweaver spider</name>
    <name type="synonym">Epeira ventricosa</name>
    <dbReference type="NCBI Taxonomy" id="182803"/>
    <lineage>
        <taxon>Eukaryota</taxon>
        <taxon>Metazoa</taxon>
        <taxon>Ecdysozoa</taxon>
        <taxon>Arthropoda</taxon>
        <taxon>Chelicerata</taxon>
        <taxon>Arachnida</taxon>
        <taxon>Araneae</taxon>
        <taxon>Araneomorphae</taxon>
        <taxon>Entelegynae</taxon>
        <taxon>Araneoidea</taxon>
        <taxon>Araneidae</taxon>
        <taxon>Araneus</taxon>
    </lineage>
</organism>
<name>A0A4Y2EYH3_ARAVE</name>
<dbReference type="EMBL" id="BGPR01000736">
    <property type="protein sequence ID" value="GBM33567.1"/>
    <property type="molecule type" value="Genomic_DNA"/>
</dbReference>
<protein>
    <submittedName>
        <fullName evidence="1">Uncharacterized protein</fullName>
    </submittedName>
</protein>
<evidence type="ECO:0000313" key="1">
    <source>
        <dbReference type="EMBL" id="GBM33567.1"/>
    </source>
</evidence>
<gene>
    <name evidence="1" type="ORF">AVEN_197319_1</name>
</gene>
<sequence>MARSTLEPVFPSNLLHYIDEGTLDIIPGTHQSHIQDGSLVDSCFELENLWSRSQDFPPGLRGSAFPKISPNKSFVAKIKDWIFFPLQVNIWDVVINLIVSD</sequence>
<keyword evidence="2" id="KW-1185">Reference proteome</keyword>
<dbReference type="AlphaFoldDB" id="A0A4Y2EYH3"/>
<dbReference type="Proteomes" id="UP000499080">
    <property type="component" value="Unassembled WGS sequence"/>
</dbReference>
<reference evidence="1 2" key="1">
    <citation type="journal article" date="2019" name="Sci. Rep.">
        <title>Orb-weaving spider Araneus ventricosus genome elucidates the spidroin gene catalogue.</title>
        <authorList>
            <person name="Kono N."/>
            <person name="Nakamura H."/>
            <person name="Ohtoshi R."/>
            <person name="Moran D.A.P."/>
            <person name="Shinohara A."/>
            <person name="Yoshida Y."/>
            <person name="Fujiwara M."/>
            <person name="Mori M."/>
            <person name="Tomita M."/>
            <person name="Arakawa K."/>
        </authorList>
    </citation>
    <scope>NUCLEOTIDE SEQUENCE [LARGE SCALE GENOMIC DNA]</scope>
</reference>